<dbReference type="Proteomes" id="UP000254508">
    <property type="component" value="Chromosome"/>
</dbReference>
<name>A0A345YCV0_9SPHN</name>
<dbReference type="OrthoDB" id="9801588at2"/>
<keyword evidence="1" id="KW-1133">Transmembrane helix</keyword>
<keyword evidence="1" id="KW-0472">Membrane</keyword>
<proteinExistence type="predicted"/>
<dbReference type="InterPro" id="IPR008621">
    <property type="entry name" value="Cbb3-typ_cyt_oxidase_comp"/>
</dbReference>
<dbReference type="AlphaFoldDB" id="A0A345YCV0"/>
<protein>
    <submittedName>
        <fullName evidence="2">Cbb3-type cytochrome c oxidase subunit 3</fullName>
    </submittedName>
</protein>
<evidence type="ECO:0000256" key="1">
    <source>
        <dbReference type="SAM" id="Phobius"/>
    </source>
</evidence>
<reference evidence="3" key="1">
    <citation type="submission" date="2018-07" db="EMBL/GenBank/DDBJ databases">
        <title>Genome sequence of Erythrobacter strain YH-07, an antagonistic bacterium isolated from Yellow Sea.</title>
        <authorList>
            <person name="Tang T."/>
            <person name="Liu Q."/>
            <person name="Sun X."/>
        </authorList>
    </citation>
    <scope>NUCLEOTIDE SEQUENCE [LARGE SCALE GENOMIC DNA]</scope>
    <source>
        <strain evidence="3">YH-07</strain>
    </source>
</reference>
<dbReference type="EMBL" id="CP031357">
    <property type="protein sequence ID" value="AXK41752.1"/>
    <property type="molecule type" value="Genomic_DNA"/>
</dbReference>
<accession>A0A345YCV0</accession>
<dbReference type="CDD" id="cd01324">
    <property type="entry name" value="cbb3_Oxidase_CcoQ"/>
    <property type="match status" value="1"/>
</dbReference>
<evidence type="ECO:0000313" key="3">
    <source>
        <dbReference type="Proteomes" id="UP000254508"/>
    </source>
</evidence>
<evidence type="ECO:0000313" key="2">
    <source>
        <dbReference type="EMBL" id="AXK41752.1"/>
    </source>
</evidence>
<sequence>MSFYETLRHFADSYALIAMLVLFVGLCAWPFRPGAGKRNHHAATMIFKGQDDGE</sequence>
<gene>
    <name evidence="2" type="ORF">DVR09_04845</name>
</gene>
<organism evidence="2 3">
    <name type="scientific">Erythrobacter aureus</name>
    <dbReference type="NCBI Taxonomy" id="2182384"/>
    <lineage>
        <taxon>Bacteria</taxon>
        <taxon>Pseudomonadati</taxon>
        <taxon>Pseudomonadota</taxon>
        <taxon>Alphaproteobacteria</taxon>
        <taxon>Sphingomonadales</taxon>
        <taxon>Erythrobacteraceae</taxon>
        <taxon>Erythrobacter/Porphyrobacter group</taxon>
        <taxon>Erythrobacter</taxon>
    </lineage>
</organism>
<keyword evidence="1" id="KW-0812">Transmembrane</keyword>
<keyword evidence="3" id="KW-1185">Reference proteome</keyword>
<dbReference type="Pfam" id="PF05545">
    <property type="entry name" value="FixQ"/>
    <property type="match status" value="1"/>
</dbReference>
<feature type="transmembrane region" description="Helical" evidence="1">
    <location>
        <begin position="13"/>
        <end position="31"/>
    </location>
</feature>
<dbReference type="KEGG" id="err:DVR09_04845"/>
<dbReference type="RefSeq" id="WP_115415939.1">
    <property type="nucleotide sequence ID" value="NZ_CP031357.1"/>
</dbReference>